<dbReference type="RefSeq" id="YP_003969601.1">
    <property type="nucleotide sequence ID" value="NC_014636.1"/>
</dbReference>
<dbReference type="Proteomes" id="UP000002236">
    <property type="component" value="Segment"/>
</dbReference>
<dbReference type="KEGG" id="vg:9861719"/>
<dbReference type="EMBL" id="HM452126">
    <property type="protein sequence ID" value="ADM80155.1"/>
    <property type="molecule type" value="Genomic_DNA"/>
</dbReference>
<organism evidence="1 2">
    <name type="scientific">Aeromonas phage phiAS5</name>
    <dbReference type="NCBI Taxonomy" id="879630"/>
    <lineage>
        <taxon>Viruses</taxon>
        <taxon>Duplodnaviria</taxon>
        <taxon>Heunggongvirae</taxon>
        <taxon>Uroviricota</taxon>
        <taxon>Caudoviricetes</taxon>
        <taxon>Pantevenvirales</taxon>
        <taxon>Straboviridae</taxon>
        <taxon>Chrysonvirus</taxon>
        <taxon>Chrysonvirus as5</taxon>
    </lineage>
</organism>
<dbReference type="GeneID" id="9861719"/>
<dbReference type="OrthoDB" id="25581at10239"/>
<sequence length="82" mass="9097">MSNDLDARANRGSGNQCSKAWYDAPLWKNVGPLARKKAAEAAAKAEKEKEVVYNATETCNNDSVVDEDDLKAKQRKLFAFAY</sequence>
<gene>
    <name evidence="1" type="ORF">phiAS5_ORF0312</name>
</gene>
<reference evidence="1 2" key="1">
    <citation type="journal article" date="2012" name="Vet. Microbiol.">
        <title>Complete genome sequence and characterization of a broad-host range T4-like bacteriophage phiAS5 infecting Aeromonas salmonicida subsp. salmonicida.</title>
        <authorList>
            <person name="Kim J.H."/>
            <person name="Son J.S."/>
            <person name="Choi Y.J."/>
            <person name="Choresca C.H.Jr."/>
            <person name="Shin S.P."/>
            <person name="Han J.E."/>
            <person name="Jun J.W."/>
            <person name="Park S.C."/>
        </authorList>
    </citation>
    <scope>NUCLEOTIDE SEQUENCE [LARGE SCALE GENOMIC DNA]</scope>
</reference>
<protein>
    <submittedName>
        <fullName evidence="1">Uncharacterized protein</fullName>
    </submittedName>
</protein>
<proteinExistence type="predicted"/>
<evidence type="ECO:0000313" key="1">
    <source>
        <dbReference type="EMBL" id="ADM80155.1"/>
    </source>
</evidence>
<keyword evidence="2" id="KW-1185">Reference proteome</keyword>
<accession>E1A266</accession>
<name>E1A266_9CAUD</name>
<evidence type="ECO:0000313" key="2">
    <source>
        <dbReference type="Proteomes" id="UP000002236"/>
    </source>
</evidence>